<dbReference type="InterPro" id="IPR033116">
    <property type="entry name" value="TRYPSIN_SER"/>
</dbReference>
<dbReference type="CDD" id="cd00190">
    <property type="entry name" value="Tryp_SPc"/>
    <property type="match status" value="1"/>
</dbReference>
<keyword evidence="8 12" id="KW-0720">Serine protease</keyword>
<proteinExistence type="evidence at transcript level"/>
<keyword evidence="7" id="KW-0353">Hemolymph clotting</keyword>
<keyword evidence="6 12" id="KW-0378">Hydrolase</keyword>
<dbReference type="InterPro" id="IPR001314">
    <property type="entry name" value="Peptidase_S1A"/>
</dbReference>
<evidence type="ECO:0000256" key="1">
    <source>
        <dbReference type="ARBA" id="ARBA00004613"/>
    </source>
</evidence>
<dbReference type="PANTHER" id="PTHR24264">
    <property type="entry name" value="TRYPSIN-RELATED"/>
    <property type="match status" value="1"/>
</dbReference>
<evidence type="ECO:0000256" key="10">
    <source>
        <dbReference type="ARBA" id="ARBA00052079"/>
    </source>
</evidence>
<accession>A0A2P2HXU6</accession>
<keyword evidence="2" id="KW-0964">Secreted</keyword>
<evidence type="ECO:0000313" key="14">
    <source>
        <dbReference type="EMBL" id="LAB66598.1"/>
    </source>
</evidence>
<dbReference type="EC" id="3.4.21.84" evidence="11"/>
<dbReference type="PROSITE" id="PS00134">
    <property type="entry name" value="TRYPSIN_HIS"/>
    <property type="match status" value="1"/>
</dbReference>
<evidence type="ECO:0000256" key="11">
    <source>
        <dbReference type="ARBA" id="ARBA00066707"/>
    </source>
</evidence>
<evidence type="ECO:0000256" key="3">
    <source>
        <dbReference type="ARBA" id="ARBA00022659"/>
    </source>
</evidence>
<evidence type="ECO:0000256" key="7">
    <source>
        <dbReference type="ARBA" id="ARBA00022820"/>
    </source>
</evidence>
<dbReference type="GO" id="GO:0004252">
    <property type="term" value="F:serine-type endopeptidase activity"/>
    <property type="evidence" value="ECO:0007669"/>
    <property type="project" value="InterPro"/>
</dbReference>
<keyword evidence="14" id="KW-0449">Lipoprotein</keyword>
<dbReference type="Gene3D" id="2.40.10.10">
    <property type="entry name" value="Trypsin-like serine proteases"/>
    <property type="match status" value="2"/>
</dbReference>
<evidence type="ECO:0000259" key="13">
    <source>
        <dbReference type="PROSITE" id="PS50240"/>
    </source>
</evidence>
<dbReference type="FunFam" id="2.40.10.10:FF:000120">
    <property type="entry name" value="Putative serine protease"/>
    <property type="match status" value="1"/>
</dbReference>
<dbReference type="PROSITE" id="PS00135">
    <property type="entry name" value="TRYPSIN_SER"/>
    <property type="match status" value="1"/>
</dbReference>
<dbReference type="GO" id="GO:0042381">
    <property type="term" value="P:hemolymph coagulation"/>
    <property type="evidence" value="ECO:0007669"/>
    <property type="project" value="UniProtKB-KW"/>
</dbReference>
<feature type="domain" description="Peptidase S1" evidence="13">
    <location>
        <begin position="102"/>
        <end position="345"/>
    </location>
</feature>
<name>A0A2P2HXU6_9CRUS</name>
<evidence type="ECO:0000256" key="9">
    <source>
        <dbReference type="ARBA" id="ARBA00023157"/>
    </source>
</evidence>
<dbReference type="InterPro" id="IPR001254">
    <property type="entry name" value="Trypsin_dom"/>
</dbReference>
<keyword evidence="3" id="KW-0768">Sushi</keyword>
<evidence type="ECO:0000256" key="4">
    <source>
        <dbReference type="ARBA" id="ARBA00022670"/>
    </source>
</evidence>
<evidence type="ECO:0000256" key="6">
    <source>
        <dbReference type="ARBA" id="ARBA00022801"/>
    </source>
</evidence>
<dbReference type="GO" id="GO:0006508">
    <property type="term" value="P:proteolysis"/>
    <property type="evidence" value="ECO:0007669"/>
    <property type="project" value="UniProtKB-KW"/>
</dbReference>
<keyword evidence="9" id="KW-1015">Disulfide bond</keyword>
<dbReference type="EMBL" id="IACF01000854">
    <property type="protein sequence ID" value="LAB66598.1"/>
    <property type="molecule type" value="mRNA"/>
</dbReference>
<dbReference type="Pfam" id="PF00089">
    <property type="entry name" value="Trypsin"/>
    <property type="match status" value="1"/>
</dbReference>
<evidence type="ECO:0000256" key="5">
    <source>
        <dbReference type="ARBA" id="ARBA00022729"/>
    </source>
</evidence>
<dbReference type="InterPro" id="IPR043504">
    <property type="entry name" value="Peptidase_S1_PA_chymotrypsin"/>
</dbReference>
<dbReference type="InterPro" id="IPR018114">
    <property type="entry name" value="TRYPSIN_HIS"/>
</dbReference>
<keyword evidence="4 12" id="KW-0645">Protease</keyword>
<dbReference type="PANTHER" id="PTHR24264:SF65">
    <property type="entry name" value="SRCR DOMAIN-CONTAINING PROTEIN"/>
    <property type="match status" value="1"/>
</dbReference>
<reference evidence="14" key="1">
    <citation type="journal article" date="2018" name="Biosci. Biotechnol. Biochem.">
        <title>Polysaccharide hydrolase of the hadal zone amphipods Hirondellea gigas.</title>
        <authorList>
            <person name="Kobayashi H."/>
            <person name="Nagahama T."/>
            <person name="Arai W."/>
            <person name="Sasagawa Y."/>
            <person name="Umeda M."/>
            <person name="Hayashi T."/>
            <person name="Nikaido I."/>
            <person name="Watanabe H."/>
            <person name="Oguri K."/>
            <person name="Kitazato H."/>
            <person name="Fujioka K."/>
            <person name="Kido Y."/>
            <person name="Takami H."/>
        </authorList>
    </citation>
    <scope>NUCLEOTIDE SEQUENCE</scope>
    <source>
        <tissue evidence="14">Whole body</tissue>
    </source>
</reference>
<evidence type="ECO:0000256" key="2">
    <source>
        <dbReference type="ARBA" id="ARBA00022525"/>
    </source>
</evidence>
<dbReference type="PROSITE" id="PS50240">
    <property type="entry name" value="TRYPSIN_DOM"/>
    <property type="match status" value="1"/>
</dbReference>
<organism evidence="14">
    <name type="scientific">Hirondellea gigas</name>
    <dbReference type="NCBI Taxonomy" id="1518452"/>
    <lineage>
        <taxon>Eukaryota</taxon>
        <taxon>Metazoa</taxon>
        <taxon>Ecdysozoa</taxon>
        <taxon>Arthropoda</taxon>
        <taxon>Crustacea</taxon>
        <taxon>Multicrustacea</taxon>
        <taxon>Malacostraca</taxon>
        <taxon>Eumalacostraca</taxon>
        <taxon>Peracarida</taxon>
        <taxon>Amphipoda</taxon>
        <taxon>Amphilochidea</taxon>
        <taxon>Lysianassida</taxon>
        <taxon>Lysianassidira</taxon>
        <taxon>Lysianassoidea</taxon>
        <taxon>Lysianassidae</taxon>
        <taxon>Hirondellea</taxon>
    </lineage>
</organism>
<dbReference type="SUPFAM" id="SSF50494">
    <property type="entry name" value="Trypsin-like serine proteases"/>
    <property type="match status" value="1"/>
</dbReference>
<dbReference type="PRINTS" id="PR00722">
    <property type="entry name" value="CHYMOTRYPSIN"/>
</dbReference>
<dbReference type="SMART" id="SM00020">
    <property type="entry name" value="Tryp_SPc"/>
    <property type="match status" value="1"/>
</dbReference>
<keyword evidence="5" id="KW-0732">Signal</keyword>
<protein>
    <recommendedName>
        <fullName evidence="11">limulus clotting factor C</fullName>
        <ecNumber evidence="11">3.4.21.84</ecNumber>
    </recommendedName>
</protein>
<dbReference type="InterPro" id="IPR009003">
    <property type="entry name" value="Peptidase_S1_PA"/>
</dbReference>
<sequence length="348" mass="38093">MGLSTFISAVPSVSPIEPLVSYEEQPSIGSSAPLLPPVEVVTLPPYVSSTEPVTTHEPTTIPPPWTTTPTSWPWLSPDSSVEVCGKARFGPENRSSRRGLKILEGKEALPGSFPWQVAILDDDRDLHCGGTLIAPRWVVTAAHCIKKKLFVRLFEHHMMEKDGFEVEQKVRRIYRHPDFNTSTIDNDIALLRLPALPAFPEESTGVVSRGVTSRACLPANAEDFPPVGTRCMVMGWGKASMVHNYGTDVLMYTRLPIISRKACIKANRKVITENMFCAGHYKGGSDTCSGDSGGPLLCSVSGAPGEETWTMYGVTSFGDGCGNVGKMGVYAKVNNYLQWMSDIMSRYY</sequence>
<dbReference type="AlphaFoldDB" id="A0A2P2HXU6"/>
<evidence type="ECO:0000256" key="8">
    <source>
        <dbReference type="ARBA" id="ARBA00022825"/>
    </source>
</evidence>
<comment type="subcellular location">
    <subcellularLocation>
        <location evidence="1">Secreted</location>
    </subcellularLocation>
</comment>
<dbReference type="GO" id="GO:0005615">
    <property type="term" value="C:extracellular space"/>
    <property type="evidence" value="ECO:0007669"/>
    <property type="project" value="TreeGrafter"/>
</dbReference>
<evidence type="ECO:0000256" key="12">
    <source>
        <dbReference type="RuleBase" id="RU363034"/>
    </source>
</evidence>
<comment type="catalytic activity">
    <reaction evidence="10">
        <text>Selective cleavage of 103-Arg-|-Ser-104 and 124-Ile-|-Ile-125 bonds in Limulus clotting factor B to form activated factor B. Cleavage of -Pro-Arg-|-Xaa- bonds in synthetic substrates.</text>
        <dbReference type="EC" id="3.4.21.84"/>
    </reaction>
</comment>
<dbReference type="InterPro" id="IPR050127">
    <property type="entry name" value="Serine_Proteases_S1"/>
</dbReference>